<reference evidence="10 11" key="1">
    <citation type="submission" date="2015-07" db="EMBL/GenBank/DDBJ databases">
        <title>Whole genome sequence of Ardenticatena maritima DSM 23922.</title>
        <authorList>
            <person name="Hemp J."/>
            <person name="Ward L.M."/>
            <person name="Pace L.A."/>
            <person name="Fischer W.W."/>
        </authorList>
    </citation>
    <scope>NUCLEOTIDE SEQUENCE [LARGE SCALE GENOMIC DNA]</scope>
    <source>
        <strain evidence="10 11">110S</strain>
    </source>
</reference>
<comment type="cofactor">
    <cofactor evidence="1 6">
        <name>(R)-lipoate</name>
        <dbReference type="ChEBI" id="CHEBI:83088"/>
    </cofactor>
</comment>
<dbReference type="InterPro" id="IPR001078">
    <property type="entry name" value="2-oxoacid_DH_actylTfrase"/>
</dbReference>
<dbReference type="PANTHER" id="PTHR23151:SF90">
    <property type="entry name" value="DIHYDROLIPOYLLYSINE-RESIDUE ACETYLTRANSFERASE COMPONENT OF PYRUVATE DEHYDROGENASE COMPLEX, MITOCHONDRIAL-RELATED"/>
    <property type="match status" value="1"/>
</dbReference>
<protein>
    <recommendedName>
        <fullName evidence="6">Dihydrolipoamide acetyltransferase component of pyruvate dehydrogenase complex</fullName>
        <ecNumber evidence="6">2.3.1.-</ecNumber>
    </recommendedName>
</protein>
<name>A0A0P6YZI3_9CHLR</name>
<evidence type="ECO:0000256" key="1">
    <source>
        <dbReference type="ARBA" id="ARBA00001938"/>
    </source>
</evidence>
<dbReference type="Gene3D" id="3.30.559.10">
    <property type="entry name" value="Chloramphenicol acetyltransferase-like domain"/>
    <property type="match status" value="1"/>
</dbReference>
<evidence type="ECO:0000313" key="11">
    <source>
        <dbReference type="Proteomes" id="UP000050502"/>
    </source>
</evidence>
<evidence type="ECO:0000259" key="9">
    <source>
        <dbReference type="PROSITE" id="PS51826"/>
    </source>
</evidence>
<dbReference type="Gene3D" id="4.10.320.10">
    <property type="entry name" value="E3-binding domain"/>
    <property type="match status" value="2"/>
</dbReference>
<evidence type="ECO:0000256" key="5">
    <source>
        <dbReference type="ARBA" id="ARBA00023315"/>
    </source>
</evidence>
<evidence type="ECO:0000256" key="6">
    <source>
        <dbReference type="RuleBase" id="RU003423"/>
    </source>
</evidence>
<evidence type="ECO:0000256" key="4">
    <source>
        <dbReference type="ARBA" id="ARBA00022823"/>
    </source>
</evidence>
<evidence type="ECO:0000256" key="3">
    <source>
        <dbReference type="ARBA" id="ARBA00022679"/>
    </source>
</evidence>
<dbReference type="CDD" id="cd06849">
    <property type="entry name" value="lipoyl_domain"/>
    <property type="match status" value="1"/>
</dbReference>
<dbReference type="EC" id="2.3.1.-" evidence="6"/>
<dbReference type="PROSITE" id="PS00189">
    <property type="entry name" value="LIPOYL"/>
    <property type="match status" value="1"/>
</dbReference>
<comment type="similarity">
    <text evidence="2 6">Belongs to the 2-oxoacid dehydrogenase family.</text>
</comment>
<dbReference type="InterPro" id="IPR045257">
    <property type="entry name" value="E2/Pdx1"/>
</dbReference>
<gene>
    <name evidence="10" type="ORF">SE16_03155</name>
</gene>
<comment type="caution">
    <text evidence="10">The sequence shown here is derived from an EMBL/GenBank/DDBJ whole genome shotgun (WGS) entry which is preliminary data.</text>
</comment>
<dbReference type="Pfam" id="PF00364">
    <property type="entry name" value="Biotin_lipoyl"/>
    <property type="match status" value="1"/>
</dbReference>
<evidence type="ECO:0000256" key="2">
    <source>
        <dbReference type="ARBA" id="ARBA00007317"/>
    </source>
</evidence>
<feature type="domain" description="Peripheral subunit-binding (PSBD)" evidence="9">
    <location>
        <begin position="155"/>
        <end position="192"/>
    </location>
</feature>
<dbReference type="InterPro" id="IPR003016">
    <property type="entry name" value="2-oxoA_DH_lipoyl-BS"/>
</dbReference>
<sequence>MEEGAIAAWLKNEGDPVKKGEVVAEVETDKATVEMEAPADGVLLKILVPAGQVVPVNTPVALIGEPGEAVETAAAPTPAVAEETAPTPEPAPASAPAVAPAEEVKATPVARRLAEEHGVDLSRVQGTGPGGRITKEDVQAHLEQADEPPPPDGVKASPAARRRARELGVDIRQVPGSGPDGRIVIRDVEAFAERAAAVVETPAPAPTPAPTAPTAPVVPVQPIGAAEEIPLTRMRQRIAEVMTASKAPVPHFYVTMSIDMDAAMALRQQINATLADEGIKVSVNDMIVKAAALALRKFPNINASFAGDKIIRHGDVNVGIAVAVESGLLTVVVRNADQKSLSQIAAEARAKVQRAREGKVQPDDIGGSTFTVSNLGMYGVDSFVAVITPPEAAILAVGGVQKVPVVRNDEIVVGQVLKVTLSADHRVTDGAEAAEFLVEFKRLLENPMRLML</sequence>
<dbReference type="InterPro" id="IPR011053">
    <property type="entry name" value="Single_hybrid_motif"/>
</dbReference>
<dbReference type="Gene3D" id="2.40.50.100">
    <property type="match status" value="1"/>
</dbReference>
<dbReference type="InterPro" id="IPR023213">
    <property type="entry name" value="CAT-like_dom_sf"/>
</dbReference>
<dbReference type="SUPFAM" id="SSF47005">
    <property type="entry name" value="Peripheral subunit-binding domain of 2-oxo acid dehydrogenase complex"/>
    <property type="match status" value="2"/>
</dbReference>
<dbReference type="InterPro" id="IPR036625">
    <property type="entry name" value="E3-bd_dom_sf"/>
</dbReference>
<dbReference type="InterPro" id="IPR000089">
    <property type="entry name" value="Biotin_lipoyl"/>
</dbReference>
<feature type="region of interest" description="Disordered" evidence="7">
    <location>
        <begin position="74"/>
        <end position="99"/>
    </location>
</feature>
<keyword evidence="3 6" id="KW-0808">Transferase</keyword>
<keyword evidence="5 6" id="KW-0012">Acyltransferase</keyword>
<organism evidence="10 11">
    <name type="scientific">Ardenticatena maritima</name>
    <dbReference type="NCBI Taxonomy" id="872965"/>
    <lineage>
        <taxon>Bacteria</taxon>
        <taxon>Bacillati</taxon>
        <taxon>Chloroflexota</taxon>
        <taxon>Ardenticatenia</taxon>
        <taxon>Ardenticatenales</taxon>
        <taxon>Ardenticatenaceae</taxon>
        <taxon>Ardenticatena</taxon>
    </lineage>
</organism>
<dbReference type="Pfam" id="PF02817">
    <property type="entry name" value="E3_binding"/>
    <property type="match status" value="2"/>
</dbReference>
<dbReference type="PROSITE" id="PS50968">
    <property type="entry name" value="BIOTINYL_LIPOYL"/>
    <property type="match status" value="1"/>
</dbReference>
<dbReference type="PANTHER" id="PTHR23151">
    <property type="entry name" value="DIHYDROLIPOAMIDE ACETYL/SUCCINYL-TRANSFERASE-RELATED"/>
    <property type="match status" value="1"/>
</dbReference>
<keyword evidence="4 6" id="KW-0450">Lipoyl</keyword>
<feature type="domain" description="Peripheral subunit-binding (PSBD)" evidence="9">
    <location>
        <begin position="105"/>
        <end position="142"/>
    </location>
</feature>
<dbReference type="GO" id="GO:0016746">
    <property type="term" value="F:acyltransferase activity"/>
    <property type="evidence" value="ECO:0007669"/>
    <property type="project" value="UniProtKB-KW"/>
</dbReference>
<dbReference type="InterPro" id="IPR004167">
    <property type="entry name" value="PSBD"/>
</dbReference>
<dbReference type="PATRIC" id="fig|872965.6.peg.587"/>
<evidence type="ECO:0000313" key="10">
    <source>
        <dbReference type="EMBL" id="KPL89795.1"/>
    </source>
</evidence>
<feature type="compositionally biased region" description="Low complexity" evidence="7">
    <location>
        <begin position="74"/>
        <end position="86"/>
    </location>
</feature>
<accession>A0A0P6YZI3</accession>
<dbReference type="PROSITE" id="PS51826">
    <property type="entry name" value="PSBD"/>
    <property type="match status" value="2"/>
</dbReference>
<dbReference type="FunFam" id="4.10.320.10:FF:000002">
    <property type="entry name" value="Dihydrolipoamide acetyltransferase component of pyruvate dehydrogenase complex"/>
    <property type="match status" value="1"/>
</dbReference>
<proteinExistence type="inferred from homology"/>
<dbReference type="SUPFAM" id="SSF52777">
    <property type="entry name" value="CoA-dependent acyltransferases"/>
    <property type="match status" value="1"/>
</dbReference>
<evidence type="ECO:0000256" key="7">
    <source>
        <dbReference type="SAM" id="MobiDB-lite"/>
    </source>
</evidence>
<dbReference type="GO" id="GO:0006086">
    <property type="term" value="P:pyruvate decarboxylation to acetyl-CoA"/>
    <property type="evidence" value="ECO:0007669"/>
    <property type="project" value="InterPro"/>
</dbReference>
<dbReference type="SUPFAM" id="SSF51230">
    <property type="entry name" value="Single hybrid motif"/>
    <property type="match status" value="1"/>
</dbReference>
<feature type="domain" description="Lipoyl-binding" evidence="8">
    <location>
        <begin position="1"/>
        <end position="64"/>
    </location>
</feature>
<dbReference type="FunFam" id="3.30.559.10:FF:000007">
    <property type="entry name" value="Dihydrolipoamide acetyltransferase component of pyruvate dehydrogenase complex"/>
    <property type="match status" value="1"/>
</dbReference>
<dbReference type="Proteomes" id="UP000050502">
    <property type="component" value="Unassembled WGS sequence"/>
</dbReference>
<dbReference type="GO" id="GO:0045254">
    <property type="term" value="C:pyruvate dehydrogenase complex"/>
    <property type="evidence" value="ECO:0007669"/>
    <property type="project" value="InterPro"/>
</dbReference>
<dbReference type="Pfam" id="PF00198">
    <property type="entry name" value="2-oxoacid_dh"/>
    <property type="match status" value="1"/>
</dbReference>
<feature type="region of interest" description="Disordered" evidence="7">
    <location>
        <begin position="142"/>
        <end position="163"/>
    </location>
</feature>
<dbReference type="EMBL" id="LGKN01000003">
    <property type="protein sequence ID" value="KPL89795.1"/>
    <property type="molecule type" value="Genomic_DNA"/>
</dbReference>
<dbReference type="AlphaFoldDB" id="A0A0P6YZI3"/>
<evidence type="ECO:0000259" key="8">
    <source>
        <dbReference type="PROSITE" id="PS50968"/>
    </source>
</evidence>